<dbReference type="Pfam" id="PF00144">
    <property type="entry name" value="Beta-lactamase"/>
    <property type="match status" value="1"/>
</dbReference>
<gene>
    <name evidence="2" type="ORF">CDQ84_00935</name>
</gene>
<dbReference type="InterPro" id="IPR001466">
    <property type="entry name" value="Beta-lactam-related"/>
</dbReference>
<sequence length="377" mass="41892">MNQKILKGFLDSLEGHGIPACDCVVYKDHKPVFRHRAGFADAAKTKPLTEGNTYLLYSATKVITCTAVMQLVEKGSIHLDDPVYKYLPEYENLKVRKDTGIEPAKNIMTIRHLLSMQSGLNYNLAAPSITKLLEDTNRQASTRQIIKALAEEPLDFEPGTRYQYSLSHDVLGAVIEVVSGRKLGEYMEENIFGPLGMKNTGFQLTADRKANMVDQFQYNADTMTPVPVQNKNVYILSDKYESGGAGLISTVDDYILFLDAMCNEGVSADGYKLLSKETIDLMREDQLHEVSRKDFDMMGKVGYSYGLGVRTMVDKDKSGAKSPLGEFGWDGAAGAYALIDVENHLAIFYAMHVLGCGYAYAVVHPKIRDLTYEMLGI</sequence>
<dbReference type="GO" id="GO:0016787">
    <property type="term" value="F:hydrolase activity"/>
    <property type="evidence" value="ECO:0007669"/>
    <property type="project" value="UniProtKB-KW"/>
</dbReference>
<dbReference type="EMBL" id="NIOJ01000001">
    <property type="protein sequence ID" value="PNU01604.1"/>
    <property type="molecule type" value="Genomic_DNA"/>
</dbReference>
<dbReference type="OrthoDB" id="9797709at2"/>
<feature type="domain" description="Beta-lactamase-related" evidence="1">
    <location>
        <begin position="15"/>
        <end position="351"/>
    </location>
</feature>
<dbReference type="Proteomes" id="UP000236151">
    <property type="component" value="Unassembled WGS sequence"/>
</dbReference>
<dbReference type="InterPro" id="IPR012338">
    <property type="entry name" value="Beta-lactam/transpept-like"/>
</dbReference>
<dbReference type="InterPro" id="IPR050789">
    <property type="entry name" value="Diverse_Enzym_Activities"/>
</dbReference>
<dbReference type="RefSeq" id="WP_103079833.1">
    <property type="nucleotide sequence ID" value="NZ_CP021850.1"/>
</dbReference>
<dbReference type="PANTHER" id="PTHR43283:SF3">
    <property type="entry name" value="BETA-LACTAMASE FAMILY PROTEIN (AFU_ORTHOLOGUE AFUA_5G07500)"/>
    <property type="match status" value="1"/>
</dbReference>
<comment type="caution">
    <text evidence="2">The sequence shown here is derived from an EMBL/GenBank/DDBJ whole genome shotgun (WGS) entry which is preliminary data.</text>
</comment>
<name>A0A2K2FNC7_9CLOT</name>
<keyword evidence="3" id="KW-1185">Reference proteome</keyword>
<proteinExistence type="predicted"/>
<dbReference type="KEGG" id="cthd:CDO33_16925"/>
<evidence type="ECO:0000259" key="1">
    <source>
        <dbReference type="Pfam" id="PF00144"/>
    </source>
</evidence>
<accession>A0A2K2FNC7</accession>
<reference evidence="2 3" key="1">
    <citation type="submission" date="2017-06" db="EMBL/GenBank/DDBJ databases">
        <title>Investigating the central metabolism of Clostridium thermosuccinogenes.</title>
        <authorList>
            <person name="Koendjbiharie J.G."/>
            <person name="van Kranenburg R."/>
        </authorList>
    </citation>
    <scope>NUCLEOTIDE SEQUENCE [LARGE SCALE GENOMIC DNA]</scope>
    <source>
        <strain evidence="2 3">DSM 5806</strain>
    </source>
</reference>
<evidence type="ECO:0000313" key="3">
    <source>
        <dbReference type="Proteomes" id="UP000236151"/>
    </source>
</evidence>
<dbReference type="AlphaFoldDB" id="A0A2K2FNC7"/>
<dbReference type="Gene3D" id="3.40.710.10">
    <property type="entry name" value="DD-peptidase/beta-lactamase superfamily"/>
    <property type="match status" value="1"/>
</dbReference>
<organism evidence="2 3">
    <name type="scientific">Clostridium thermosuccinogenes</name>
    <dbReference type="NCBI Taxonomy" id="84032"/>
    <lineage>
        <taxon>Bacteria</taxon>
        <taxon>Bacillati</taxon>
        <taxon>Bacillota</taxon>
        <taxon>Clostridia</taxon>
        <taxon>Eubacteriales</taxon>
        <taxon>Clostridiaceae</taxon>
        <taxon>Clostridium</taxon>
    </lineage>
</organism>
<dbReference type="SUPFAM" id="SSF56601">
    <property type="entry name" value="beta-lactamase/transpeptidase-like"/>
    <property type="match status" value="1"/>
</dbReference>
<protein>
    <submittedName>
        <fullName evidence="2">Serine hydrolase</fullName>
    </submittedName>
</protein>
<dbReference type="PANTHER" id="PTHR43283">
    <property type="entry name" value="BETA-LACTAMASE-RELATED"/>
    <property type="match status" value="1"/>
</dbReference>
<keyword evidence="2" id="KW-0378">Hydrolase</keyword>
<evidence type="ECO:0000313" key="2">
    <source>
        <dbReference type="EMBL" id="PNU01604.1"/>
    </source>
</evidence>